<dbReference type="EMBL" id="FZQP02002337">
    <property type="protein sequence ID" value="VVC95534.1"/>
    <property type="molecule type" value="Genomic_DNA"/>
</dbReference>
<dbReference type="Proteomes" id="UP000324832">
    <property type="component" value="Unassembled WGS sequence"/>
</dbReference>
<sequence>MSSEGKRPIFVDGRPVLQGNKVKLNHNSVIEIAGLRFVFFINLDLISAIRQEAVKVNIPV</sequence>
<dbReference type="GO" id="GO:0044545">
    <property type="term" value="C:NSL complex"/>
    <property type="evidence" value="ECO:0007669"/>
    <property type="project" value="TreeGrafter"/>
</dbReference>
<dbReference type="GO" id="GO:0002151">
    <property type="term" value="F:G-quadruplex RNA binding"/>
    <property type="evidence" value="ECO:0007669"/>
    <property type="project" value="InterPro"/>
</dbReference>
<accession>A0A5E4QDC3</accession>
<name>A0A5E4QDC3_9NEOP</name>
<dbReference type="GO" id="GO:0031011">
    <property type="term" value="C:Ino80 complex"/>
    <property type="evidence" value="ECO:0007669"/>
    <property type="project" value="InterPro"/>
</dbReference>
<gene>
    <name evidence="1" type="ORF">LSINAPIS_LOCUS7229</name>
</gene>
<dbReference type="SUPFAM" id="SSF49879">
    <property type="entry name" value="SMAD/FHA domain"/>
    <property type="match status" value="1"/>
</dbReference>
<dbReference type="InterPro" id="IPR008984">
    <property type="entry name" value="SMAD_FHA_dom_sf"/>
</dbReference>
<organism evidence="1 2">
    <name type="scientific">Leptidea sinapis</name>
    <dbReference type="NCBI Taxonomy" id="189913"/>
    <lineage>
        <taxon>Eukaryota</taxon>
        <taxon>Metazoa</taxon>
        <taxon>Ecdysozoa</taxon>
        <taxon>Arthropoda</taxon>
        <taxon>Hexapoda</taxon>
        <taxon>Insecta</taxon>
        <taxon>Pterygota</taxon>
        <taxon>Neoptera</taxon>
        <taxon>Endopterygota</taxon>
        <taxon>Lepidoptera</taxon>
        <taxon>Glossata</taxon>
        <taxon>Ditrysia</taxon>
        <taxon>Papilionoidea</taxon>
        <taxon>Pieridae</taxon>
        <taxon>Dismorphiinae</taxon>
        <taxon>Leptidea</taxon>
    </lineage>
</organism>
<evidence type="ECO:0000313" key="2">
    <source>
        <dbReference type="Proteomes" id="UP000324832"/>
    </source>
</evidence>
<proteinExistence type="predicted"/>
<dbReference type="PANTHER" id="PTHR13233">
    <property type="entry name" value="MICROSPHERULE PROTEIN 1"/>
    <property type="match status" value="1"/>
</dbReference>
<dbReference type="PANTHER" id="PTHR13233:SF0">
    <property type="entry name" value="MICROSPHERULE PROTEIN 1"/>
    <property type="match status" value="1"/>
</dbReference>
<dbReference type="GO" id="GO:0071339">
    <property type="term" value="C:MLL1 complex"/>
    <property type="evidence" value="ECO:0007669"/>
    <property type="project" value="InterPro"/>
</dbReference>
<dbReference type="InterPro" id="IPR037912">
    <property type="entry name" value="MCRS1"/>
</dbReference>
<dbReference type="AlphaFoldDB" id="A0A5E4QDC3"/>
<evidence type="ECO:0000313" key="1">
    <source>
        <dbReference type="EMBL" id="VVC95534.1"/>
    </source>
</evidence>
<reference evidence="1 2" key="1">
    <citation type="submission" date="2017-07" db="EMBL/GenBank/DDBJ databases">
        <authorList>
            <person name="Talla V."/>
            <person name="Backstrom N."/>
        </authorList>
    </citation>
    <scope>NUCLEOTIDE SEQUENCE [LARGE SCALE GENOMIC DNA]</scope>
</reference>
<dbReference type="GO" id="GO:0045944">
    <property type="term" value="P:positive regulation of transcription by RNA polymerase II"/>
    <property type="evidence" value="ECO:0007669"/>
    <property type="project" value="TreeGrafter"/>
</dbReference>
<evidence type="ECO:0008006" key="3">
    <source>
        <dbReference type="Google" id="ProtNLM"/>
    </source>
</evidence>
<keyword evidence="2" id="KW-1185">Reference proteome</keyword>
<protein>
    <recommendedName>
        <fullName evidence="3">FHA domain-containing protein</fullName>
    </recommendedName>
</protein>